<evidence type="ECO:0000313" key="2">
    <source>
        <dbReference type="Proteomes" id="UP000027601"/>
    </source>
</evidence>
<dbReference type="AlphaFoldDB" id="A0A069CXK8"/>
<dbReference type="eggNOG" id="COG2820">
    <property type="taxonomic scope" value="Bacteria"/>
</dbReference>
<comment type="caution">
    <text evidence="1">The sequence shown here is derived from an EMBL/GenBank/DDBJ whole genome shotgun (WGS) entry which is preliminary data.</text>
</comment>
<protein>
    <submittedName>
        <fullName evidence="1">AMP nucleosidase</fullName>
    </submittedName>
</protein>
<accession>A0A069CXK8</accession>
<evidence type="ECO:0000313" key="1">
    <source>
        <dbReference type="EMBL" id="GAK35333.1"/>
    </source>
</evidence>
<organism evidence="1 2">
    <name type="scientific">Bacteroides graminisolvens DSM 19988 = JCM 15093</name>
    <dbReference type="NCBI Taxonomy" id="1121097"/>
    <lineage>
        <taxon>Bacteria</taxon>
        <taxon>Pseudomonadati</taxon>
        <taxon>Bacteroidota</taxon>
        <taxon>Bacteroidia</taxon>
        <taxon>Bacteroidales</taxon>
        <taxon>Bacteroidaceae</taxon>
        <taxon>Bacteroides</taxon>
    </lineage>
</organism>
<dbReference type="EMBL" id="BAJS01000002">
    <property type="protein sequence ID" value="GAK35333.1"/>
    <property type="molecule type" value="Genomic_DNA"/>
</dbReference>
<gene>
    <name evidence="1" type="ORF">JCM15093_422</name>
</gene>
<proteinExistence type="predicted"/>
<name>A0A069CXK8_9BACE</name>
<keyword evidence="2" id="KW-1185">Reference proteome</keyword>
<reference evidence="1 2" key="1">
    <citation type="journal article" date="2015" name="Microbes Environ.">
        <title>Distribution and evolution of nitrogen fixation genes in the phylum bacteroidetes.</title>
        <authorList>
            <person name="Inoue J."/>
            <person name="Oshima K."/>
            <person name="Suda W."/>
            <person name="Sakamoto M."/>
            <person name="Iino T."/>
            <person name="Noda S."/>
            <person name="Hongoh Y."/>
            <person name="Hattori M."/>
            <person name="Ohkuma M."/>
        </authorList>
    </citation>
    <scope>NUCLEOTIDE SEQUENCE [LARGE SCALE GENOMIC DNA]</scope>
    <source>
        <strain evidence="1 2">JCM 15093</strain>
    </source>
</reference>
<dbReference type="Proteomes" id="UP000027601">
    <property type="component" value="Unassembled WGS sequence"/>
</dbReference>
<sequence>MIPEGVKTDRSDTIVTQNFVEEHVQIGIASLKMIIEEKKTVKHLKFDW</sequence>